<accession>A0A1B1UK14</accession>
<dbReference type="AlphaFoldDB" id="A0A1B1UK14"/>
<dbReference type="Proteomes" id="UP000092839">
    <property type="component" value="Chromosome"/>
</dbReference>
<dbReference type="EMBL" id="CP016428">
    <property type="protein sequence ID" value="ANW03094.1"/>
    <property type="molecule type" value="Genomic_DNA"/>
</dbReference>
<evidence type="ECO:0000313" key="1">
    <source>
        <dbReference type="EMBL" id="ANW03094.1"/>
    </source>
</evidence>
<sequence>MLVNAGTWGMPDMLAEALGSTFGERLIELLGHGAQKVFELIEKHSIEWKLSAPALCIASVGRRKSRPVLNNGRSAVL</sequence>
<proteinExistence type="predicted"/>
<organism evidence="1 2">
    <name type="scientific">Bradyrhizobium icense</name>
    <dbReference type="NCBI Taxonomy" id="1274631"/>
    <lineage>
        <taxon>Bacteria</taxon>
        <taxon>Pseudomonadati</taxon>
        <taxon>Pseudomonadota</taxon>
        <taxon>Alphaproteobacteria</taxon>
        <taxon>Hyphomicrobiales</taxon>
        <taxon>Nitrobacteraceae</taxon>
        <taxon>Bradyrhizobium</taxon>
    </lineage>
</organism>
<evidence type="ECO:0000313" key="2">
    <source>
        <dbReference type="Proteomes" id="UP000092839"/>
    </source>
</evidence>
<reference evidence="1 2" key="1">
    <citation type="submission" date="2016-07" db="EMBL/GenBank/DDBJ databases">
        <title>Complete genome sequence of Bradyrhizobium icense LMTR 13T, a potential inoculant strain isolated from lima bean (Phaseolus lunatus) in Peru.</title>
        <authorList>
            <person name="Ormeno-Orrillo E."/>
            <person name="Duran D."/>
            <person name="Rogel M.A."/>
            <person name="Rey L."/>
            <person name="Imperial J."/>
            <person name="Ruiz-Argueso T."/>
            <person name="Martinez-Romero E."/>
        </authorList>
    </citation>
    <scope>NUCLEOTIDE SEQUENCE [LARGE SCALE GENOMIC DNA]</scope>
    <source>
        <strain evidence="1 2">LMTR 13</strain>
    </source>
</reference>
<name>A0A1B1UK14_9BRAD</name>
<gene>
    <name evidence="1" type="ORF">LMTR13_26065</name>
</gene>
<dbReference type="STRING" id="1274631.LMTR13_26065"/>
<protein>
    <submittedName>
        <fullName evidence="1">Uncharacterized protein</fullName>
    </submittedName>
</protein>
<keyword evidence="2" id="KW-1185">Reference proteome</keyword>
<dbReference type="KEGG" id="bic:LMTR13_26065"/>